<dbReference type="InterPro" id="IPR017850">
    <property type="entry name" value="Alkaline_phosphatase_core_sf"/>
</dbReference>
<reference evidence="3" key="1">
    <citation type="submission" date="2018-05" db="EMBL/GenBank/DDBJ databases">
        <authorList>
            <person name="Lanie J.A."/>
            <person name="Ng W.-L."/>
            <person name="Kazmierczak K.M."/>
            <person name="Andrzejewski T.M."/>
            <person name="Davidsen T.M."/>
            <person name="Wayne K.J."/>
            <person name="Tettelin H."/>
            <person name="Glass J.I."/>
            <person name="Rusch D."/>
            <person name="Podicherti R."/>
            <person name="Tsui H.-C.T."/>
            <person name="Winkler M.E."/>
        </authorList>
    </citation>
    <scope>NUCLEOTIDE SEQUENCE</scope>
</reference>
<name>A0A382N3T5_9ZZZZ</name>
<dbReference type="InterPro" id="IPR032506">
    <property type="entry name" value="SGSH_C"/>
</dbReference>
<feature type="region of interest" description="Disordered" evidence="1">
    <location>
        <begin position="1"/>
        <end position="26"/>
    </location>
</feature>
<organism evidence="3">
    <name type="scientific">marine metagenome</name>
    <dbReference type="NCBI Taxonomy" id="408172"/>
    <lineage>
        <taxon>unclassified sequences</taxon>
        <taxon>metagenomes</taxon>
        <taxon>ecological metagenomes</taxon>
    </lineage>
</organism>
<proteinExistence type="predicted"/>
<evidence type="ECO:0000256" key="1">
    <source>
        <dbReference type="SAM" id="MobiDB-lite"/>
    </source>
</evidence>
<accession>A0A382N3T5</accession>
<feature type="domain" description="N-sulphoglucosamine sulphohydrolase C-terminal" evidence="2">
    <location>
        <begin position="39"/>
        <end position="105"/>
    </location>
</feature>
<dbReference type="Pfam" id="PF16347">
    <property type="entry name" value="SGSH_C"/>
    <property type="match status" value="1"/>
</dbReference>
<sequence length="143" mass="16645">PEGLQGRDISGVWRGEGIPRDTELTPGGSDSVYLQIMAHGWPNRHGWVGRWRGIRTERWTYARWYANECGPWLFDRLEDPLEMVNLANASEARPMLEEMEERLHRWMEGTHDPFEYGQRGPRGFLQLGQEFANPDLYKGWSVA</sequence>
<evidence type="ECO:0000259" key="2">
    <source>
        <dbReference type="Pfam" id="PF16347"/>
    </source>
</evidence>
<protein>
    <recommendedName>
        <fullName evidence="2">N-sulphoglucosamine sulphohydrolase C-terminal domain-containing protein</fullName>
    </recommendedName>
</protein>
<gene>
    <name evidence="3" type="ORF">METZ01_LOCUS307839</name>
</gene>
<dbReference type="AlphaFoldDB" id="A0A382N3T5"/>
<feature type="non-terminal residue" evidence="3">
    <location>
        <position position="1"/>
    </location>
</feature>
<dbReference type="SUPFAM" id="SSF53649">
    <property type="entry name" value="Alkaline phosphatase-like"/>
    <property type="match status" value="1"/>
</dbReference>
<dbReference type="EMBL" id="UINC01097352">
    <property type="protein sequence ID" value="SVC54985.1"/>
    <property type="molecule type" value="Genomic_DNA"/>
</dbReference>
<dbReference type="Gene3D" id="3.40.720.10">
    <property type="entry name" value="Alkaline Phosphatase, subunit A"/>
    <property type="match status" value="1"/>
</dbReference>
<evidence type="ECO:0000313" key="3">
    <source>
        <dbReference type="EMBL" id="SVC54985.1"/>
    </source>
</evidence>